<dbReference type="AlphaFoldDB" id="A0A7S4M7C9"/>
<accession>A0A7S4M7C9</accession>
<dbReference type="EMBL" id="HBKQ01003821">
    <property type="protein sequence ID" value="CAE2205846.1"/>
    <property type="molecule type" value="Transcribed_RNA"/>
</dbReference>
<reference evidence="1" key="1">
    <citation type="submission" date="2021-01" db="EMBL/GenBank/DDBJ databases">
        <authorList>
            <person name="Corre E."/>
            <person name="Pelletier E."/>
            <person name="Niang G."/>
            <person name="Scheremetjew M."/>
            <person name="Finn R."/>
            <person name="Kale V."/>
            <person name="Holt S."/>
            <person name="Cochrane G."/>
            <person name="Meng A."/>
            <person name="Brown T."/>
            <person name="Cohen L."/>
        </authorList>
    </citation>
    <scope>NUCLEOTIDE SEQUENCE</scope>
    <source>
        <strain evidence="1">Isolate 1302-5</strain>
    </source>
</reference>
<name>A0A7S4M7C9_9STRA</name>
<organism evidence="1">
    <name type="scientific">Odontella aurita</name>
    <dbReference type="NCBI Taxonomy" id="265563"/>
    <lineage>
        <taxon>Eukaryota</taxon>
        <taxon>Sar</taxon>
        <taxon>Stramenopiles</taxon>
        <taxon>Ochrophyta</taxon>
        <taxon>Bacillariophyta</taxon>
        <taxon>Mediophyceae</taxon>
        <taxon>Biddulphiophycidae</taxon>
        <taxon>Eupodiscales</taxon>
        <taxon>Odontellaceae</taxon>
        <taxon>Odontella</taxon>
    </lineage>
</organism>
<proteinExistence type="predicted"/>
<protein>
    <submittedName>
        <fullName evidence="1">Uncharacterized protein</fullName>
    </submittedName>
</protein>
<gene>
    <name evidence="1" type="ORF">OAUR00152_LOCUS2601</name>
</gene>
<sequence>MSRRATAMKHMARHNSPEQIRPNIKDDIALVHVCLVAHMQSEVNKKMYKVSREISAEGRFSFAFSALISYCGLLLLHKTSVETDGFKRNLTLLLLLKVTLSISLSREAYNGQNWLIEVLLPSDICENTFWKRRCCLYNRSPTVILQS</sequence>
<evidence type="ECO:0000313" key="1">
    <source>
        <dbReference type="EMBL" id="CAE2205846.1"/>
    </source>
</evidence>